<feature type="region of interest" description="Disordered" evidence="1">
    <location>
        <begin position="125"/>
        <end position="162"/>
    </location>
</feature>
<evidence type="ECO:0000313" key="2">
    <source>
        <dbReference type="EMBL" id="GMI35979.1"/>
    </source>
</evidence>
<name>A0ABQ6MZE8_9STRA</name>
<evidence type="ECO:0000256" key="1">
    <source>
        <dbReference type="SAM" id="MobiDB-lite"/>
    </source>
</evidence>
<reference evidence="2 3" key="1">
    <citation type="journal article" date="2023" name="Commun. Biol.">
        <title>Genome analysis of Parmales, the sister group of diatoms, reveals the evolutionary specialization of diatoms from phago-mixotrophs to photoautotrophs.</title>
        <authorList>
            <person name="Ban H."/>
            <person name="Sato S."/>
            <person name="Yoshikawa S."/>
            <person name="Yamada K."/>
            <person name="Nakamura Y."/>
            <person name="Ichinomiya M."/>
            <person name="Sato N."/>
            <person name="Blanc-Mathieu R."/>
            <person name="Endo H."/>
            <person name="Kuwata A."/>
            <person name="Ogata H."/>
        </authorList>
    </citation>
    <scope>NUCLEOTIDE SEQUENCE [LARGE SCALE GENOMIC DNA]</scope>
</reference>
<accession>A0ABQ6MZE8</accession>
<dbReference type="Proteomes" id="UP001165060">
    <property type="component" value="Unassembled WGS sequence"/>
</dbReference>
<sequence>MATLSTGSTSGGVAKASGCTVLPSVSSAWQRVRGRGGYVLAGYVGGSKTDVGVLAEGTGDREHVLRALLPFADRAVFGAFSCDKPFQHLFFMGAVGGLGKGRACLHKNAVLNAFEGCAGELTLGLEDLPEPLPPKPDSPAAEPPAPPPAAEASGESGDASPP</sequence>
<dbReference type="EMBL" id="BRYB01004740">
    <property type="protein sequence ID" value="GMI35979.1"/>
    <property type="molecule type" value="Genomic_DNA"/>
</dbReference>
<proteinExistence type="predicted"/>
<organism evidence="2 3">
    <name type="scientific">Tetraparma gracilis</name>
    <dbReference type="NCBI Taxonomy" id="2962635"/>
    <lineage>
        <taxon>Eukaryota</taxon>
        <taxon>Sar</taxon>
        <taxon>Stramenopiles</taxon>
        <taxon>Ochrophyta</taxon>
        <taxon>Bolidophyceae</taxon>
        <taxon>Parmales</taxon>
        <taxon>Triparmaceae</taxon>
        <taxon>Tetraparma</taxon>
    </lineage>
</organism>
<feature type="compositionally biased region" description="Low complexity" evidence="1">
    <location>
        <begin position="150"/>
        <end position="162"/>
    </location>
</feature>
<evidence type="ECO:0000313" key="3">
    <source>
        <dbReference type="Proteomes" id="UP001165060"/>
    </source>
</evidence>
<keyword evidence="3" id="KW-1185">Reference proteome</keyword>
<feature type="compositionally biased region" description="Pro residues" evidence="1">
    <location>
        <begin position="130"/>
        <end position="149"/>
    </location>
</feature>
<gene>
    <name evidence="2" type="ORF">TeGR_g4005</name>
</gene>
<comment type="caution">
    <text evidence="2">The sequence shown here is derived from an EMBL/GenBank/DDBJ whole genome shotgun (WGS) entry which is preliminary data.</text>
</comment>
<feature type="non-terminal residue" evidence="2">
    <location>
        <position position="162"/>
    </location>
</feature>
<protein>
    <submittedName>
        <fullName evidence="2">Uncharacterized protein</fullName>
    </submittedName>
</protein>